<reference evidence="1 2" key="1">
    <citation type="submission" date="2024-01" db="EMBL/GenBank/DDBJ databases">
        <title>A draft genome for a cacao thread blight-causing isolate of Paramarasmius palmivorus.</title>
        <authorList>
            <person name="Baruah I.K."/>
            <person name="Bukari Y."/>
            <person name="Amoako-Attah I."/>
            <person name="Meinhardt L.W."/>
            <person name="Bailey B.A."/>
            <person name="Cohen S.P."/>
        </authorList>
    </citation>
    <scope>NUCLEOTIDE SEQUENCE [LARGE SCALE GENOMIC DNA]</scope>
    <source>
        <strain evidence="1 2">GH-12</strain>
    </source>
</reference>
<accession>A0AAW0BGV6</accession>
<comment type="caution">
    <text evidence="1">The sequence shown here is derived from an EMBL/GenBank/DDBJ whole genome shotgun (WGS) entry which is preliminary data.</text>
</comment>
<dbReference type="AlphaFoldDB" id="A0AAW0BGV6"/>
<keyword evidence="2" id="KW-1185">Reference proteome</keyword>
<name>A0AAW0BGV6_9AGAR</name>
<dbReference type="Proteomes" id="UP001383192">
    <property type="component" value="Unassembled WGS sequence"/>
</dbReference>
<protein>
    <submittedName>
        <fullName evidence="1">Uncharacterized protein</fullName>
    </submittedName>
</protein>
<sequence>MNCVPGSERLRLGEVGVGKRQEEGSCFEGSGKTDSQLGGILYEHQEREKKGRKIQQASTIHMTVVQSFDKHSDNWTFDTFEELALVGA</sequence>
<proteinExistence type="predicted"/>
<evidence type="ECO:0000313" key="2">
    <source>
        <dbReference type="Proteomes" id="UP001383192"/>
    </source>
</evidence>
<evidence type="ECO:0000313" key="1">
    <source>
        <dbReference type="EMBL" id="KAK7024471.1"/>
    </source>
</evidence>
<dbReference type="EMBL" id="JAYKXP010000123">
    <property type="protein sequence ID" value="KAK7024471.1"/>
    <property type="molecule type" value="Genomic_DNA"/>
</dbReference>
<gene>
    <name evidence="1" type="ORF">VNI00_016268</name>
</gene>
<organism evidence="1 2">
    <name type="scientific">Paramarasmius palmivorus</name>
    <dbReference type="NCBI Taxonomy" id="297713"/>
    <lineage>
        <taxon>Eukaryota</taxon>
        <taxon>Fungi</taxon>
        <taxon>Dikarya</taxon>
        <taxon>Basidiomycota</taxon>
        <taxon>Agaricomycotina</taxon>
        <taxon>Agaricomycetes</taxon>
        <taxon>Agaricomycetidae</taxon>
        <taxon>Agaricales</taxon>
        <taxon>Marasmiineae</taxon>
        <taxon>Marasmiaceae</taxon>
        <taxon>Paramarasmius</taxon>
    </lineage>
</organism>